<evidence type="ECO:0000256" key="2">
    <source>
        <dbReference type="SAM" id="MobiDB-lite"/>
    </source>
</evidence>
<feature type="region of interest" description="Disordered" evidence="2">
    <location>
        <begin position="82"/>
        <end position="106"/>
    </location>
</feature>
<dbReference type="PANTHER" id="PTHR47942:SF63">
    <property type="entry name" value="PENTATRICOPEPTIDE REPEAT-CONTAINING PROTEIN"/>
    <property type="match status" value="1"/>
</dbReference>
<sequence length="417" mass="47631">MEHLYTSRITNQRPTVECYKQVLVAISKSKMTEIKNNTTDANDSMGQCAVKLLDEMEERQIQPDSDCYSAAIKTWCNSAISKHRHNKDRRKRSKRGEIKMNENNDPSIDAGIAHELLQRMNDMYHKSSIVLVKSTRCNYNDVLRAWSISGANDAAEHAEELLSEMEKEQKDLAPNKESYILTIESYAKRRNTSGITSDGSDDKVEKSLELLQRMMHQYESGNVLARPDTDVYNSVLNACAKCFSKDEKIRRNAMRVAIETVQNMREQAKEEGRGVKCKPDATTYRLLLEACRNLLPAEGGEREKAVEAVFNRCCLEGYVDTEVLEVFQKIASPELYRKRVLLIVTGGEGGSGESKERTLPEKWTRNLRYRGRTLEGKKAAPTLSIDGTFANIQEMNQYKMRNLRERKNQRVLRGGRL</sequence>
<evidence type="ECO:0000313" key="3">
    <source>
        <dbReference type="EMBL" id="CAE4580945.1"/>
    </source>
</evidence>
<gene>
    <name evidence="3" type="ORF">DBRI00130_LOCUS1526</name>
</gene>
<accession>A0A7S4QE82</accession>
<feature type="compositionally biased region" description="Basic residues" evidence="2">
    <location>
        <begin position="82"/>
        <end position="94"/>
    </location>
</feature>
<dbReference type="PANTHER" id="PTHR47942">
    <property type="entry name" value="TETRATRICOPEPTIDE REPEAT (TPR)-LIKE SUPERFAMILY PROTEIN-RELATED"/>
    <property type="match status" value="1"/>
</dbReference>
<dbReference type="AlphaFoldDB" id="A0A7S4QE82"/>
<evidence type="ECO:0000256" key="1">
    <source>
        <dbReference type="ARBA" id="ARBA00022737"/>
    </source>
</evidence>
<organism evidence="3">
    <name type="scientific">Ditylum brightwellii</name>
    <dbReference type="NCBI Taxonomy" id="49249"/>
    <lineage>
        <taxon>Eukaryota</taxon>
        <taxon>Sar</taxon>
        <taxon>Stramenopiles</taxon>
        <taxon>Ochrophyta</taxon>
        <taxon>Bacillariophyta</taxon>
        <taxon>Mediophyceae</taxon>
        <taxon>Lithodesmiophycidae</taxon>
        <taxon>Lithodesmiales</taxon>
        <taxon>Lithodesmiaceae</taxon>
        <taxon>Ditylum</taxon>
    </lineage>
</organism>
<dbReference type="Gene3D" id="1.25.40.10">
    <property type="entry name" value="Tetratricopeptide repeat domain"/>
    <property type="match status" value="2"/>
</dbReference>
<protein>
    <submittedName>
        <fullName evidence="3">Uncharacterized protein</fullName>
    </submittedName>
</protein>
<name>A0A7S4QE82_9STRA</name>
<dbReference type="EMBL" id="HBNS01001899">
    <property type="protein sequence ID" value="CAE4580945.1"/>
    <property type="molecule type" value="Transcribed_RNA"/>
</dbReference>
<dbReference type="InterPro" id="IPR011990">
    <property type="entry name" value="TPR-like_helical_dom_sf"/>
</dbReference>
<dbReference type="InterPro" id="IPR051222">
    <property type="entry name" value="PPR/CCM1_RNA-binding"/>
</dbReference>
<reference evidence="3" key="1">
    <citation type="submission" date="2021-01" db="EMBL/GenBank/DDBJ databases">
        <authorList>
            <person name="Corre E."/>
            <person name="Pelletier E."/>
            <person name="Niang G."/>
            <person name="Scheremetjew M."/>
            <person name="Finn R."/>
            <person name="Kale V."/>
            <person name="Holt S."/>
            <person name="Cochrane G."/>
            <person name="Meng A."/>
            <person name="Brown T."/>
            <person name="Cohen L."/>
        </authorList>
    </citation>
    <scope>NUCLEOTIDE SEQUENCE</scope>
    <source>
        <strain evidence="3">GSO104</strain>
    </source>
</reference>
<keyword evidence="1" id="KW-0677">Repeat</keyword>
<proteinExistence type="predicted"/>